<evidence type="ECO:0000313" key="1">
    <source>
        <dbReference type="EMBL" id="KAJ8036974.1"/>
    </source>
</evidence>
<dbReference type="AlphaFoldDB" id="A0A9Q1H8H2"/>
<accession>A0A9Q1H8H2</accession>
<evidence type="ECO:0000313" key="2">
    <source>
        <dbReference type="Proteomes" id="UP001152320"/>
    </source>
</evidence>
<protein>
    <submittedName>
        <fullName evidence="1">Uncharacterized protein</fullName>
    </submittedName>
</protein>
<sequence>MASNALNEIDEELKTTKDLLHFLNDIMSDLTDIQKKLSERRRLRGLKEEEDAKNNVCTRMSFKVTTGPSYLHQGAVASSSLDKLVHQSLLTPSNQLH</sequence>
<organism evidence="1 2">
    <name type="scientific">Holothuria leucospilota</name>
    <name type="common">Black long sea cucumber</name>
    <name type="synonym">Mertensiothuria leucospilota</name>
    <dbReference type="NCBI Taxonomy" id="206669"/>
    <lineage>
        <taxon>Eukaryota</taxon>
        <taxon>Metazoa</taxon>
        <taxon>Echinodermata</taxon>
        <taxon>Eleutherozoa</taxon>
        <taxon>Echinozoa</taxon>
        <taxon>Holothuroidea</taxon>
        <taxon>Aspidochirotacea</taxon>
        <taxon>Aspidochirotida</taxon>
        <taxon>Holothuriidae</taxon>
        <taxon>Holothuria</taxon>
    </lineage>
</organism>
<reference evidence="1" key="1">
    <citation type="submission" date="2021-10" db="EMBL/GenBank/DDBJ databases">
        <title>Tropical sea cucumber genome reveals ecological adaptation and Cuvierian tubules defense mechanism.</title>
        <authorList>
            <person name="Chen T."/>
        </authorList>
    </citation>
    <scope>NUCLEOTIDE SEQUENCE</scope>
    <source>
        <strain evidence="1">Nanhai2018</strain>
        <tissue evidence="1">Muscle</tissue>
    </source>
</reference>
<proteinExistence type="predicted"/>
<dbReference type="Proteomes" id="UP001152320">
    <property type="component" value="Chromosome 8"/>
</dbReference>
<gene>
    <name evidence="1" type="ORF">HOLleu_17657</name>
</gene>
<keyword evidence="2" id="KW-1185">Reference proteome</keyword>
<name>A0A9Q1H8H2_HOLLE</name>
<comment type="caution">
    <text evidence="1">The sequence shown here is derived from an EMBL/GenBank/DDBJ whole genome shotgun (WGS) entry which is preliminary data.</text>
</comment>
<dbReference type="EMBL" id="JAIZAY010000008">
    <property type="protein sequence ID" value="KAJ8036974.1"/>
    <property type="molecule type" value="Genomic_DNA"/>
</dbReference>